<feature type="domain" description="SAV-6107-like HEPN" evidence="2">
    <location>
        <begin position="71"/>
        <end position="169"/>
    </location>
</feature>
<sequence length="190" mass="19542">MDGRREAARAGGVPGPSFPGSSVPVPEVSGSSGAGAGGVPARGGAASLRPPSLSPQARTLLDRADGLLAEAAGARDAADRFRTAYLAALRGAAAALGGRRDDAVRRRPGSRSAWVLLARAEPELADWAEYLAGHSATRAAIEAGISCTVTWGEADRFHREVSQFLTAVEEYLRDGLVRRPAAGSIVGRSA</sequence>
<feature type="compositionally biased region" description="Low complexity" evidence="1">
    <location>
        <begin position="18"/>
        <end position="31"/>
    </location>
</feature>
<proteinExistence type="predicted"/>
<evidence type="ECO:0000259" key="2">
    <source>
        <dbReference type="Pfam" id="PF18726"/>
    </source>
</evidence>
<gene>
    <name evidence="3" type="ORF">SAMN05444580_11355</name>
</gene>
<dbReference type="STRING" id="168276.SAMN05444580_11355"/>
<dbReference type="AlphaFoldDB" id="A0A1G7BIF3"/>
<dbReference type="EMBL" id="FNAB01000013">
    <property type="protein sequence ID" value="SDE26763.1"/>
    <property type="molecule type" value="Genomic_DNA"/>
</dbReference>
<protein>
    <recommendedName>
        <fullName evidence="2">SAV-6107-like HEPN domain-containing protein</fullName>
    </recommendedName>
</protein>
<feature type="region of interest" description="Disordered" evidence="1">
    <location>
        <begin position="1"/>
        <end position="54"/>
    </location>
</feature>
<reference evidence="3 4" key="1">
    <citation type="submission" date="2016-10" db="EMBL/GenBank/DDBJ databases">
        <authorList>
            <person name="de Groot N.N."/>
        </authorList>
    </citation>
    <scope>NUCLEOTIDE SEQUENCE [LARGE SCALE GENOMIC DNA]</scope>
    <source>
        <strain evidence="3 4">JCM 11308</strain>
    </source>
</reference>
<feature type="compositionally biased region" description="Gly residues" evidence="1">
    <location>
        <begin position="32"/>
        <end position="41"/>
    </location>
</feature>
<dbReference type="Pfam" id="PF18726">
    <property type="entry name" value="HEPN_SAV_6107"/>
    <property type="match status" value="1"/>
</dbReference>
<evidence type="ECO:0000313" key="4">
    <source>
        <dbReference type="Proteomes" id="UP000199417"/>
    </source>
</evidence>
<name>A0A1G7BIF3_9NOCA</name>
<evidence type="ECO:0000313" key="3">
    <source>
        <dbReference type="EMBL" id="SDE26763.1"/>
    </source>
</evidence>
<evidence type="ECO:0000256" key="1">
    <source>
        <dbReference type="SAM" id="MobiDB-lite"/>
    </source>
</evidence>
<keyword evidence="4" id="KW-1185">Reference proteome</keyword>
<accession>A0A1G7BIF3</accession>
<dbReference type="Proteomes" id="UP000199417">
    <property type="component" value="Unassembled WGS sequence"/>
</dbReference>
<organism evidence="3 4">
    <name type="scientific">Rhodococcus tukisamuensis</name>
    <dbReference type="NCBI Taxonomy" id="168276"/>
    <lineage>
        <taxon>Bacteria</taxon>
        <taxon>Bacillati</taxon>
        <taxon>Actinomycetota</taxon>
        <taxon>Actinomycetes</taxon>
        <taxon>Mycobacteriales</taxon>
        <taxon>Nocardiaceae</taxon>
        <taxon>Rhodococcus</taxon>
    </lineage>
</organism>
<dbReference type="InterPro" id="IPR040891">
    <property type="entry name" value="HEPN_SAV_6107"/>
</dbReference>